<keyword evidence="2 7" id="KW-0812">Transmembrane</keyword>
<evidence type="ECO:0000256" key="4">
    <source>
        <dbReference type="ARBA" id="ARBA00023136"/>
    </source>
</evidence>
<dbReference type="Proteomes" id="UP000682739">
    <property type="component" value="Chromosome"/>
</dbReference>
<dbReference type="FunFam" id="3.30.160.60:FF:000242">
    <property type="entry name" value="Endolytic murein transglycosylase"/>
    <property type="match status" value="1"/>
</dbReference>
<comment type="function">
    <text evidence="7">Functions as a peptidoglycan terminase that cleaves nascent peptidoglycan strands endolytically to terminate their elongation.</text>
</comment>
<keyword evidence="1 7" id="KW-1003">Cell membrane</keyword>
<keyword evidence="3 7" id="KW-1133">Transmembrane helix</keyword>
<organism evidence="8 9">
    <name type="scientific">Psychrosphaera ytuae</name>
    <dbReference type="NCBI Taxonomy" id="2820710"/>
    <lineage>
        <taxon>Bacteria</taxon>
        <taxon>Pseudomonadati</taxon>
        <taxon>Pseudomonadota</taxon>
        <taxon>Gammaproteobacteria</taxon>
        <taxon>Alteromonadales</taxon>
        <taxon>Pseudoalteromonadaceae</taxon>
        <taxon>Psychrosphaera</taxon>
    </lineage>
</organism>
<protein>
    <recommendedName>
        <fullName evidence="7">Endolytic murein transglycosylase</fullName>
        <ecNumber evidence="7">4.2.2.29</ecNumber>
    </recommendedName>
    <alternativeName>
        <fullName evidence="7">Peptidoglycan lytic transglycosylase</fullName>
    </alternativeName>
    <alternativeName>
        <fullName evidence="7">Peptidoglycan polymerization terminase</fullName>
    </alternativeName>
</protein>
<dbReference type="AlphaFoldDB" id="A0A975DC03"/>
<evidence type="ECO:0000256" key="2">
    <source>
        <dbReference type="ARBA" id="ARBA00022692"/>
    </source>
</evidence>
<dbReference type="GO" id="GO:0009252">
    <property type="term" value="P:peptidoglycan biosynthetic process"/>
    <property type="evidence" value="ECO:0007669"/>
    <property type="project" value="UniProtKB-UniRule"/>
</dbReference>
<comment type="similarity">
    <text evidence="7">Belongs to the transglycosylase MltG family.</text>
</comment>
<evidence type="ECO:0000256" key="7">
    <source>
        <dbReference type="HAMAP-Rule" id="MF_02065"/>
    </source>
</evidence>
<sequence>MTKQTESTQRGWLVRVLIATVIVLIAVSVVGFRLFVDSYQQKVAIIERQLLTIKPGQSFNQVCRQFKNNQWIENCWAHKLVGKFSPHHLHVRAGSYWLTPEESINSFLAKVQRGEEAQFSFTIIEGDNAFQVLEKMSNTPYLEFDTFIDKKDLSTTAQALGWDVSNIEGYLAPDTYFFTNQTKASELLSRAFHTQQQRLKEAWQNRNTSVPLESEYELLTLASIIEKESSVNGERGIIASVFYNRLNKGMRLQTDPTVIYGVWHEYQGDIKRVHLRTKTPYNTYRINGLPPTPIANPSRESLMAAANPQSSEYFYFVASGQGGHTFSKTLTEHNKALRAYLKQQKSQTEQQNKDSNESR</sequence>
<keyword evidence="9" id="KW-1185">Reference proteome</keyword>
<dbReference type="Gene3D" id="3.30.1490.480">
    <property type="entry name" value="Endolytic murein transglycosylase"/>
    <property type="match status" value="1"/>
</dbReference>
<name>A0A975DC03_9GAMM</name>
<dbReference type="GO" id="GO:0071555">
    <property type="term" value="P:cell wall organization"/>
    <property type="evidence" value="ECO:0007669"/>
    <property type="project" value="UniProtKB-KW"/>
</dbReference>
<dbReference type="GO" id="GO:0008932">
    <property type="term" value="F:lytic endotransglycosylase activity"/>
    <property type="evidence" value="ECO:0007669"/>
    <property type="project" value="UniProtKB-UniRule"/>
</dbReference>
<dbReference type="InterPro" id="IPR003770">
    <property type="entry name" value="MLTG-like"/>
</dbReference>
<keyword evidence="5 7" id="KW-0456">Lyase</keyword>
<feature type="site" description="Important for catalytic activity" evidence="7">
    <location>
        <position position="228"/>
    </location>
</feature>
<evidence type="ECO:0000256" key="3">
    <source>
        <dbReference type="ARBA" id="ARBA00022989"/>
    </source>
</evidence>
<dbReference type="KEGG" id="psym:J1N51_00265"/>
<reference evidence="8" key="1">
    <citation type="submission" date="2021-03" db="EMBL/GenBank/DDBJ databases">
        <title>Description of Psychrosphaera ytuae sp. nov. isolated from deep sea sediment of South China Sea.</title>
        <authorList>
            <person name="Zhang J."/>
            <person name="Xu X.-D."/>
        </authorList>
    </citation>
    <scope>NUCLEOTIDE SEQUENCE</scope>
    <source>
        <strain evidence="8">MTZ26</strain>
    </source>
</reference>
<dbReference type="Gene3D" id="3.30.160.60">
    <property type="entry name" value="Classic Zinc Finger"/>
    <property type="match status" value="1"/>
</dbReference>
<keyword evidence="7" id="KW-0997">Cell inner membrane</keyword>
<dbReference type="Pfam" id="PF02618">
    <property type="entry name" value="YceG"/>
    <property type="match status" value="1"/>
</dbReference>
<dbReference type="PANTHER" id="PTHR30518:SF2">
    <property type="entry name" value="ENDOLYTIC MUREIN TRANSGLYCOSYLASE"/>
    <property type="match status" value="1"/>
</dbReference>
<dbReference type="GO" id="GO:0005886">
    <property type="term" value="C:plasma membrane"/>
    <property type="evidence" value="ECO:0007669"/>
    <property type="project" value="UniProtKB-SubCell"/>
</dbReference>
<evidence type="ECO:0000256" key="1">
    <source>
        <dbReference type="ARBA" id="ARBA00022475"/>
    </source>
</evidence>
<dbReference type="PANTHER" id="PTHR30518">
    <property type="entry name" value="ENDOLYTIC MUREIN TRANSGLYCOSYLASE"/>
    <property type="match status" value="1"/>
</dbReference>
<proteinExistence type="inferred from homology"/>
<dbReference type="EC" id="4.2.2.29" evidence="7"/>
<dbReference type="EMBL" id="CP072110">
    <property type="protein sequence ID" value="QTH63969.1"/>
    <property type="molecule type" value="Genomic_DNA"/>
</dbReference>
<evidence type="ECO:0000256" key="6">
    <source>
        <dbReference type="ARBA" id="ARBA00023316"/>
    </source>
</evidence>
<dbReference type="HAMAP" id="MF_02065">
    <property type="entry name" value="MltG"/>
    <property type="match status" value="1"/>
</dbReference>
<feature type="transmembrane region" description="Helical" evidence="7">
    <location>
        <begin position="12"/>
        <end position="36"/>
    </location>
</feature>
<evidence type="ECO:0000256" key="5">
    <source>
        <dbReference type="ARBA" id="ARBA00023239"/>
    </source>
</evidence>
<gene>
    <name evidence="7 8" type="primary">mltG</name>
    <name evidence="8" type="ORF">J1N51_00265</name>
</gene>
<evidence type="ECO:0000313" key="8">
    <source>
        <dbReference type="EMBL" id="QTH63969.1"/>
    </source>
</evidence>
<comment type="catalytic activity">
    <reaction evidence="7">
        <text>a peptidoglycan chain = a peptidoglycan chain with N-acetyl-1,6-anhydromuramyl-[peptide] at the reducing end + a peptidoglycan chain with N-acetylglucosamine at the non-reducing end.</text>
        <dbReference type="EC" id="4.2.2.29"/>
    </reaction>
</comment>
<keyword evidence="6 7" id="KW-0961">Cell wall biogenesis/degradation</keyword>
<evidence type="ECO:0000313" key="9">
    <source>
        <dbReference type="Proteomes" id="UP000682739"/>
    </source>
</evidence>
<accession>A0A975DC03</accession>
<keyword evidence="4 7" id="KW-0472">Membrane</keyword>
<dbReference type="CDD" id="cd08010">
    <property type="entry name" value="MltG_like"/>
    <property type="match status" value="1"/>
</dbReference>
<comment type="subcellular location">
    <subcellularLocation>
        <location evidence="7">Cell inner membrane</location>
        <topology evidence="7">Single-pass membrane protein</topology>
    </subcellularLocation>
</comment>
<dbReference type="NCBIfam" id="TIGR00247">
    <property type="entry name" value="endolytic transglycosylase MltG"/>
    <property type="match status" value="1"/>
</dbReference>
<dbReference type="RefSeq" id="WP_208832024.1">
    <property type="nucleotide sequence ID" value="NZ_CP072110.1"/>
</dbReference>